<dbReference type="PANTHER" id="PTHR46409:SF1">
    <property type="entry name" value="HTH PSQ-TYPE DOMAIN-CONTAINING PROTEIN"/>
    <property type="match status" value="1"/>
</dbReference>
<keyword evidence="3" id="KW-1185">Reference proteome</keyword>
<evidence type="ECO:0000256" key="1">
    <source>
        <dbReference type="SAM" id="MobiDB-lite"/>
    </source>
</evidence>
<dbReference type="Proteomes" id="UP001153636">
    <property type="component" value="Chromosome 21"/>
</dbReference>
<protein>
    <submittedName>
        <fullName evidence="2">Uncharacterized protein</fullName>
    </submittedName>
</protein>
<proteinExistence type="predicted"/>
<reference evidence="2" key="1">
    <citation type="submission" date="2022-01" db="EMBL/GenBank/DDBJ databases">
        <authorList>
            <person name="King R."/>
        </authorList>
    </citation>
    <scope>NUCLEOTIDE SEQUENCE</scope>
</reference>
<evidence type="ECO:0000313" key="3">
    <source>
        <dbReference type="Proteomes" id="UP001153636"/>
    </source>
</evidence>
<gene>
    <name evidence="2" type="ORF">PSYICH_LOCUS8141</name>
</gene>
<feature type="compositionally biased region" description="Polar residues" evidence="1">
    <location>
        <begin position="554"/>
        <end position="577"/>
    </location>
</feature>
<evidence type="ECO:0000313" key="2">
    <source>
        <dbReference type="EMBL" id="CAH1107366.1"/>
    </source>
</evidence>
<name>A0A9P0CZZ9_9CUCU</name>
<dbReference type="EMBL" id="OV651833">
    <property type="protein sequence ID" value="CAH1107366.1"/>
    <property type="molecule type" value="Genomic_DNA"/>
</dbReference>
<sequence length="671" mass="76527">MSHAPWLTTANRMLRLYIATKNPSPTQVILTEFILKVYAPVWFAIKTKPYICDGARYLCKAINASRGFPDNVKHITNKVFADNAYFAHPKNLLFAMLSDPRPYIRELAARRIKKCRMQTNKMILPSFSSADEHREHPDSSVQSNTKAPENGDENISDATPVSVNVDETPSTTGSIFNKAKTCIFCNCKQKKSGNKVISLIHPQNEEFSHRLQRMATILHDSKILLKLKSQSIAYHKPCYAGYQTKERRLFDEHVETSWHASRDLHKQAFECISNYIAEEIIVNNKVMYLAKLFLRYQAVILEFENDIIEPADLVNYRVETLEKKLLKNFGDTITIEASTGPRHQKIVYKTDIEVSIMANNTKFLERKNDEKFDEVSFHLRNCIKKNYHQPLPSRLTADDVMRGECEIPKLLYDFMMNLVRGPDTSNKKSHEIVIQVTSICSDIIYAVTRGRCKPAKKLTLGLAVKSLTNSRQVMTMLNRYGHAISYNLAEELETEMTYTSVQDNNIIPTGIIPTDGCSTHVAFDNFDRFVDTTSGKDTMHDTVGIIYQFPPTQAEDSNVEATTSSMSLIDDNNTEAQEPSRKRSKRRTFTGISRDVQAYYSKPTTSMELISTNSFINTIEAYNGATEIAIKKDILWVLSLLRNDSVSIWLGFNCMTSIDLSEIQNWNIYPQ</sequence>
<accession>A0A9P0CZZ9</accession>
<dbReference type="PANTHER" id="PTHR46409">
    <property type="entry name" value="HTH PSQ-TYPE DOMAIN-CONTAINING PROTEIN"/>
    <property type="match status" value="1"/>
</dbReference>
<dbReference type="AlphaFoldDB" id="A0A9P0CZZ9"/>
<organism evidence="2 3">
    <name type="scientific">Psylliodes chrysocephalus</name>
    <dbReference type="NCBI Taxonomy" id="3402493"/>
    <lineage>
        <taxon>Eukaryota</taxon>
        <taxon>Metazoa</taxon>
        <taxon>Ecdysozoa</taxon>
        <taxon>Arthropoda</taxon>
        <taxon>Hexapoda</taxon>
        <taxon>Insecta</taxon>
        <taxon>Pterygota</taxon>
        <taxon>Neoptera</taxon>
        <taxon>Endopterygota</taxon>
        <taxon>Coleoptera</taxon>
        <taxon>Polyphaga</taxon>
        <taxon>Cucujiformia</taxon>
        <taxon>Chrysomeloidea</taxon>
        <taxon>Chrysomelidae</taxon>
        <taxon>Galerucinae</taxon>
        <taxon>Alticini</taxon>
        <taxon>Psylliodes</taxon>
    </lineage>
</organism>
<feature type="region of interest" description="Disordered" evidence="1">
    <location>
        <begin position="126"/>
        <end position="164"/>
    </location>
</feature>
<feature type="region of interest" description="Disordered" evidence="1">
    <location>
        <begin position="554"/>
        <end position="587"/>
    </location>
</feature>
<dbReference type="OrthoDB" id="6781433at2759"/>